<feature type="transmembrane region" description="Helical" evidence="1">
    <location>
        <begin position="66"/>
        <end position="88"/>
    </location>
</feature>
<dbReference type="EMBL" id="FNDD01000017">
    <property type="protein sequence ID" value="SDH48256.1"/>
    <property type="molecule type" value="Genomic_DNA"/>
</dbReference>
<organism evidence="3 4">
    <name type="scientific">Vibrio xiamenensis</name>
    <dbReference type="NCBI Taxonomy" id="861298"/>
    <lineage>
        <taxon>Bacteria</taxon>
        <taxon>Pseudomonadati</taxon>
        <taxon>Pseudomonadota</taxon>
        <taxon>Gammaproteobacteria</taxon>
        <taxon>Vibrionales</taxon>
        <taxon>Vibrionaceae</taxon>
        <taxon>Vibrio</taxon>
    </lineage>
</organism>
<dbReference type="Pfam" id="PF04955">
    <property type="entry name" value="HupE_UreJ"/>
    <property type="match status" value="1"/>
</dbReference>
<evidence type="ECO:0000313" key="3">
    <source>
        <dbReference type="EMBL" id="SDH48256.1"/>
    </source>
</evidence>
<dbReference type="Proteomes" id="UP000198854">
    <property type="component" value="Unassembled WGS sequence"/>
</dbReference>
<feature type="transmembrane region" description="Helical" evidence="1">
    <location>
        <begin position="37"/>
        <end position="57"/>
    </location>
</feature>
<accession>A0A1G8CS23</accession>
<reference evidence="3 4" key="1">
    <citation type="submission" date="2016-10" db="EMBL/GenBank/DDBJ databases">
        <authorList>
            <person name="de Groot N.N."/>
        </authorList>
    </citation>
    <scope>NUCLEOTIDE SEQUENCE [LARGE SCALE GENOMIC DNA]</scope>
    <source>
        <strain evidence="3 4">CGMCC 1.10228</strain>
    </source>
</reference>
<keyword evidence="4" id="KW-1185">Reference proteome</keyword>
<evidence type="ECO:0000313" key="4">
    <source>
        <dbReference type="Proteomes" id="UP000198854"/>
    </source>
</evidence>
<sequence>MNKYALGLLSVTGVLLSPIASAHVGGVHTHLGFSEGFIHPFSGLDHLTMLMAVGVLARQQIRAKAALMMASTLALMVAGLALGSLFQFAHVELLVALSLFVAAISIGAPTRLAISNTAATPNVARQRVFNVASVGLVLFHGWAHGAEMSGSLLGFGSGMAIASLTLMLCGYGVAGFVPSRWLAKLTAACGLLVAFA</sequence>
<dbReference type="STRING" id="861298.SAMN04488136_11745"/>
<dbReference type="RefSeq" id="WP_093275277.1">
    <property type="nucleotide sequence ID" value="NZ_FNDD01000017.1"/>
</dbReference>
<dbReference type="AlphaFoldDB" id="A0A1G8CS23"/>
<keyword evidence="1" id="KW-0812">Transmembrane</keyword>
<feature type="transmembrane region" description="Helical" evidence="1">
    <location>
        <begin position="126"/>
        <end position="143"/>
    </location>
</feature>
<feature type="transmembrane region" description="Helical" evidence="1">
    <location>
        <begin position="94"/>
        <end position="114"/>
    </location>
</feature>
<keyword evidence="2" id="KW-0732">Signal</keyword>
<name>A0A1G8CS23_9VIBR</name>
<evidence type="ECO:0000256" key="2">
    <source>
        <dbReference type="SAM" id="SignalP"/>
    </source>
</evidence>
<evidence type="ECO:0000256" key="1">
    <source>
        <dbReference type="SAM" id="Phobius"/>
    </source>
</evidence>
<keyword evidence="1" id="KW-1133">Transmembrane helix</keyword>
<proteinExistence type="predicted"/>
<dbReference type="OrthoDB" id="9808192at2"/>
<protein>
    <submittedName>
        <fullName evidence="3">Urease accessory protein</fullName>
    </submittedName>
</protein>
<dbReference type="InterPro" id="IPR007038">
    <property type="entry name" value="HupE_UreJ"/>
</dbReference>
<feature type="signal peptide" evidence="2">
    <location>
        <begin position="1"/>
        <end position="22"/>
    </location>
</feature>
<feature type="transmembrane region" description="Helical" evidence="1">
    <location>
        <begin position="155"/>
        <end position="177"/>
    </location>
</feature>
<keyword evidence="1" id="KW-0472">Membrane</keyword>
<feature type="chain" id="PRO_5011792877" evidence="2">
    <location>
        <begin position="23"/>
        <end position="196"/>
    </location>
</feature>
<gene>
    <name evidence="3" type="ORF">SAMN04488136_11745</name>
</gene>